<protein>
    <recommendedName>
        <fullName evidence="4">Transposase</fullName>
    </recommendedName>
</protein>
<reference evidence="3" key="1">
    <citation type="journal article" date="2019" name="Int. J. Syst. Evol. Microbiol.">
        <title>The Global Catalogue of Microorganisms (GCM) 10K type strain sequencing project: providing services to taxonomists for standard genome sequencing and annotation.</title>
        <authorList>
            <consortium name="The Broad Institute Genomics Platform"/>
            <consortium name="The Broad Institute Genome Sequencing Center for Infectious Disease"/>
            <person name="Wu L."/>
            <person name="Ma J."/>
        </authorList>
    </citation>
    <scope>NUCLEOTIDE SEQUENCE [LARGE SCALE GENOMIC DNA]</scope>
    <source>
        <strain evidence="3">JCM 16578</strain>
    </source>
</reference>
<keyword evidence="3" id="KW-1185">Reference proteome</keyword>
<comment type="caution">
    <text evidence="2">The sequence shown here is derived from an EMBL/GenBank/DDBJ whole genome shotgun (WGS) entry which is preliminary data.</text>
</comment>
<feature type="compositionally biased region" description="Basic residues" evidence="1">
    <location>
        <begin position="1"/>
        <end position="14"/>
    </location>
</feature>
<dbReference type="Proteomes" id="UP001501563">
    <property type="component" value="Unassembled WGS sequence"/>
</dbReference>
<gene>
    <name evidence="2" type="ORF">GCM10022207_84800</name>
</gene>
<feature type="region of interest" description="Disordered" evidence="1">
    <location>
        <begin position="1"/>
        <end position="23"/>
    </location>
</feature>
<proteinExistence type="predicted"/>
<evidence type="ECO:0000313" key="2">
    <source>
        <dbReference type="EMBL" id="GAA3902749.1"/>
    </source>
</evidence>
<evidence type="ECO:0008006" key="4">
    <source>
        <dbReference type="Google" id="ProtNLM"/>
    </source>
</evidence>
<name>A0ABP7LMZ2_9ACTN</name>
<evidence type="ECO:0000313" key="3">
    <source>
        <dbReference type="Proteomes" id="UP001501563"/>
    </source>
</evidence>
<dbReference type="EMBL" id="BAAAZA010000051">
    <property type="protein sequence ID" value="GAA3902749.1"/>
    <property type="molecule type" value="Genomic_DNA"/>
</dbReference>
<organism evidence="2 3">
    <name type="scientific">Streptomyces lannensis</name>
    <dbReference type="NCBI Taxonomy" id="766498"/>
    <lineage>
        <taxon>Bacteria</taxon>
        <taxon>Bacillati</taxon>
        <taxon>Actinomycetota</taxon>
        <taxon>Actinomycetes</taxon>
        <taxon>Kitasatosporales</taxon>
        <taxon>Streptomycetaceae</taxon>
        <taxon>Streptomyces</taxon>
    </lineage>
</organism>
<sequence>MPAKKDHVRRRRPRSGGYGTRRTRQTWRSAWLAEELTLGAVLVQLEDRDLMPLIFNDAEELNFVGILAGCRRGEHVARFVTAKAWPDPRRGFPVTGVFRG</sequence>
<evidence type="ECO:0000256" key="1">
    <source>
        <dbReference type="SAM" id="MobiDB-lite"/>
    </source>
</evidence>
<accession>A0ABP7LMZ2</accession>